<proteinExistence type="predicted"/>
<keyword evidence="6" id="KW-0135">Cellulose biosynthesis</keyword>
<comment type="function">
    <text evidence="1">Required for maximal bacterial cellulose synthesis.</text>
</comment>
<dbReference type="STRING" id="1141662.OOA_15235"/>
<evidence type="ECO:0000313" key="11">
    <source>
        <dbReference type="Proteomes" id="UP000009336"/>
    </source>
</evidence>
<reference evidence="10 11" key="1">
    <citation type="journal article" date="2012" name="BMC Genomics">
        <title>Comparative genomics of bacteria in the genus Providencia isolated from wild Drosophila melanogaster.</title>
        <authorList>
            <person name="Galac M.R."/>
            <person name="Lazzaro B.P."/>
        </authorList>
    </citation>
    <scope>NUCLEOTIDE SEQUENCE [LARGE SCALE GENOMIC DNA]</scope>
    <source>
        <strain evidence="10 11">DSM 19968</strain>
    </source>
</reference>
<dbReference type="Pfam" id="PF13432">
    <property type="entry name" value="TPR_16"/>
    <property type="match status" value="1"/>
</dbReference>
<evidence type="ECO:0000256" key="5">
    <source>
        <dbReference type="ARBA" id="ARBA00022803"/>
    </source>
</evidence>
<dbReference type="PANTHER" id="PTHR45586">
    <property type="entry name" value="TPR REPEAT-CONTAINING PROTEIN PA4667"/>
    <property type="match status" value="1"/>
</dbReference>
<dbReference type="Pfam" id="PF13181">
    <property type="entry name" value="TPR_8"/>
    <property type="match status" value="1"/>
</dbReference>
<keyword evidence="4" id="KW-0677">Repeat</keyword>
<gene>
    <name evidence="10" type="ORF">OOA_15235</name>
</gene>
<dbReference type="RefSeq" id="WP_008913032.1">
    <property type="nucleotide sequence ID" value="NZ_KB233224.1"/>
</dbReference>
<dbReference type="PANTHER" id="PTHR45586:SF1">
    <property type="entry name" value="LIPOPOLYSACCHARIDE ASSEMBLY PROTEIN B"/>
    <property type="match status" value="1"/>
</dbReference>
<feature type="signal peptide" evidence="8">
    <location>
        <begin position="1"/>
        <end position="23"/>
    </location>
</feature>
<dbReference type="AlphaFoldDB" id="K8WBD8"/>
<sequence length="1170" mass="132282">MNKLSLIFSVLAINTLLSSSLYANNSPQQISLLTQIKNGENAFREDIVEEALFRLELIDANNPDFIAAKVRYYLRQGETEKADELIVSLKKISPNSDALKEALVGQHLSSTDGINLLQEARQAVKDDNHALAVTLYDKLFEGTYPTISLHIEYLNVYFYAPNKKEETLEKLKSLYEENPDNALVIETLARRYFYFGKTENSFSLLTQLSGKGKENELIAANLWLYEVQNWPTSTKSISALERMIGLFPTAKEQRESAKKILLKQQQQMKDPAFYSRAEGMRILGSKSAKEQKLALPLLLKGLKNKSNDAELLGEIGLIYSQQGQYNQAVKFLSAALNADKNHKDSIYWREGLNSNKYWSLISFADKAIEDGQYQKAQSYFFTALKINPKGIQALIGLGNTYAHEKEFQKAEQYYLSAFQFDEKNINAIQRITELYFLQSSDKAYQFLESLSPAQKRLVNDKGPYLYSKVLGDLAEQADKKKDTDIAIKVRQQILQLDPDNLWNSYHLAKSYYTLNDAQKAENIIQAVTRNNPNNPDAFYIKSLYYFTNDQSNNALKVINSLPRSQWNENIEELHQQLEFNQVLVDALKLKQAGHEQEAILLIQKLPDTASNKIRKLSLLSDWHLENNQFQRALEGYQQILATEPENESAQVGEIQALLGLNKSYQAMTKIKAISDSRVLETYSINNQRQIANILAESGDIEQANKIFNHLIDKNPALANEDSALVLRDSARVLGKNNQRDVALDRYAKAMVALGMTDSMPENRERLTYLTKHNETDSWLESSIRSDTEDLAKKDDVRFTLEYDYWGSSGKSGYSKLRAQTTMLQSDIPLVDGSLFLRIDNVNLNSGHLKNSEGQEFGTCYDVACSGDKKQRYSGNSLAIGWKNDSLRFDIGTTPLGFEVTDWVGGIEYSDKIGDVGLTFNAHRRPIASSLLAFGGQKDPNTNITWGGVRRTGIGLSGSHDLGGRHGFWGDVTGDVITGKNVANNESLRWMGGYYYKVINDSDRQVSIGLSNMLWHYQKDLSGYTLGQGGYYSPQQYISFGLPINYRQRNEDWSWELAGSVSWSYSHTKDENRYPVSRLIEANNLSGSDKDILRSSGNSKGKYGQSIGYTTTFLVERRITPNWFIGASIDIQQAKDYTPSHALLYLRYSVDGWSGNLDIPPQPLVPYADFK</sequence>
<keyword evidence="11" id="KW-1185">Reference proteome</keyword>
<evidence type="ECO:0000256" key="3">
    <source>
        <dbReference type="ARBA" id="ARBA00022729"/>
    </source>
</evidence>
<dbReference type="EMBL" id="AKKL01000040">
    <property type="protein sequence ID" value="EKT57231.1"/>
    <property type="molecule type" value="Genomic_DNA"/>
</dbReference>
<dbReference type="PROSITE" id="PS50005">
    <property type="entry name" value="TPR"/>
    <property type="match status" value="3"/>
</dbReference>
<dbReference type="HOGENOM" id="CLU_001631_2_0_6"/>
<dbReference type="InterPro" id="IPR011990">
    <property type="entry name" value="TPR-like_helical_dom_sf"/>
</dbReference>
<comment type="caution">
    <text evidence="10">The sequence shown here is derived from an EMBL/GenBank/DDBJ whole genome shotgun (WGS) entry which is preliminary data.</text>
</comment>
<evidence type="ECO:0000256" key="4">
    <source>
        <dbReference type="ARBA" id="ARBA00022737"/>
    </source>
</evidence>
<dbReference type="InterPro" id="IPR008410">
    <property type="entry name" value="BCSC_C"/>
</dbReference>
<evidence type="ECO:0000256" key="6">
    <source>
        <dbReference type="ARBA" id="ARBA00022916"/>
    </source>
</evidence>
<feature type="repeat" description="TPR" evidence="7">
    <location>
        <begin position="391"/>
        <end position="424"/>
    </location>
</feature>
<evidence type="ECO:0000259" key="9">
    <source>
        <dbReference type="Pfam" id="PF05420"/>
    </source>
</evidence>
<dbReference type="InterPro" id="IPR019734">
    <property type="entry name" value="TPR_rpt"/>
</dbReference>
<dbReference type="InterPro" id="IPR051012">
    <property type="entry name" value="CellSynth/LPSAsmb/PSIAsmb"/>
</dbReference>
<comment type="pathway">
    <text evidence="2">Glycan metabolism; bacterial cellulose biosynthesis.</text>
</comment>
<dbReference type="PATRIC" id="fig|1141662.3.peg.3092"/>
<dbReference type="GO" id="GO:0019867">
    <property type="term" value="C:outer membrane"/>
    <property type="evidence" value="ECO:0007669"/>
    <property type="project" value="InterPro"/>
</dbReference>
<dbReference type="eggNOG" id="COG3118">
    <property type="taxonomic scope" value="Bacteria"/>
</dbReference>
<protein>
    <submittedName>
        <fullName evidence="10">Cellulose synthase subunit BcsC</fullName>
    </submittedName>
</protein>
<feature type="domain" description="Cellulose synthase operon C C-terminal" evidence="9">
    <location>
        <begin position="814"/>
        <end position="1149"/>
    </location>
</feature>
<feature type="chain" id="PRO_5003921348" evidence="8">
    <location>
        <begin position="24"/>
        <end position="1170"/>
    </location>
</feature>
<evidence type="ECO:0000256" key="2">
    <source>
        <dbReference type="ARBA" id="ARBA00005186"/>
    </source>
</evidence>
<name>K8WBD8_9GAMM</name>
<dbReference type="Gene3D" id="1.25.40.10">
    <property type="entry name" value="Tetratricopeptide repeat domain"/>
    <property type="match status" value="5"/>
</dbReference>
<feature type="repeat" description="TPR" evidence="7">
    <location>
        <begin position="309"/>
        <end position="342"/>
    </location>
</feature>
<keyword evidence="3 8" id="KW-0732">Signal</keyword>
<dbReference type="Proteomes" id="UP000009336">
    <property type="component" value="Unassembled WGS sequence"/>
</dbReference>
<accession>K8WBD8</accession>
<evidence type="ECO:0000313" key="10">
    <source>
        <dbReference type="EMBL" id="EKT57231.1"/>
    </source>
</evidence>
<dbReference type="OrthoDB" id="174989at2"/>
<dbReference type="eggNOG" id="COG0457">
    <property type="taxonomic scope" value="Bacteria"/>
</dbReference>
<organism evidence="10 11">
    <name type="scientific">Providencia burhodogranariea DSM 19968</name>
    <dbReference type="NCBI Taxonomy" id="1141662"/>
    <lineage>
        <taxon>Bacteria</taxon>
        <taxon>Pseudomonadati</taxon>
        <taxon>Pseudomonadota</taxon>
        <taxon>Gammaproteobacteria</taxon>
        <taxon>Enterobacterales</taxon>
        <taxon>Morganellaceae</taxon>
        <taxon>Providencia</taxon>
    </lineage>
</organism>
<dbReference type="SUPFAM" id="SSF48452">
    <property type="entry name" value="TPR-like"/>
    <property type="match status" value="2"/>
</dbReference>
<evidence type="ECO:0000256" key="7">
    <source>
        <dbReference type="PROSITE-ProRule" id="PRU00339"/>
    </source>
</evidence>
<feature type="repeat" description="TPR" evidence="7">
    <location>
        <begin position="613"/>
        <end position="646"/>
    </location>
</feature>
<dbReference type="Pfam" id="PF14559">
    <property type="entry name" value="TPR_19"/>
    <property type="match status" value="1"/>
</dbReference>
<dbReference type="Pfam" id="PF05420">
    <property type="entry name" value="BCSC_C"/>
    <property type="match status" value="1"/>
</dbReference>
<dbReference type="GO" id="GO:0030244">
    <property type="term" value="P:cellulose biosynthetic process"/>
    <property type="evidence" value="ECO:0007669"/>
    <property type="project" value="UniProtKB-KW"/>
</dbReference>
<evidence type="ECO:0000256" key="8">
    <source>
        <dbReference type="SAM" id="SignalP"/>
    </source>
</evidence>
<evidence type="ECO:0000256" key="1">
    <source>
        <dbReference type="ARBA" id="ARBA00003476"/>
    </source>
</evidence>
<dbReference type="UniPathway" id="UPA00694"/>
<dbReference type="SMART" id="SM00028">
    <property type="entry name" value="TPR"/>
    <property type="match status" value="6"/>
</dbReference>
<keyword evidence="5 7" id="KW-0802">TPR repeat</keyword>
<dbReference type="NCBIfam" id="NF008520">
    <property type="entry name" value="PRK11447.1"/>
    <property type="match status" value="1"/>
</dbReference>